<dbReference type="InterPro" id="IPR036361">
    <property type="entry name" value="SAP_dom_sf"/>
</dbReference>
<dbReference type="SMART" id="SM00513">
    <property type="entry name" value="SAP"/>
    <property type="match status" value="1"/>
</dbReference>
<dbReference type="SUPFAM" id="SSF68906">
    <property type="entry name" value="SAP domain"/>
    <property type="match status" value="1"/>
</dbReference>
<comment type="caution">
    <text evidence="5">The sequence shown here is derived from an EMBL/GenBank/DDBJ whole genome shotgun (WGS) entry which is preliminary data.</text>
</comment>
<keyword evidence="1" id="KW-0597">Phosphoprotein</keyword>
<organism evidence="5 6">
    <name type="scientific">Paramicrosporidium saccamoebae</name>
    <dbReference type="NCBI Taxonomy" id="1246581"/>
    <lineage>
        <taxon>Eukaryota</taxon>
        <taxon>Fungi</taxon>
        <taxon>Fungi incertae sedis</taxon>
        <taxon>Cryptomycota</taxon>
        <taxon>Cryptomycota incertae sedis</taxon>
        <taxon>Paramicrosporidium</taxon>
    </lineage>
</organism>
<accession>A0A2H9TIN7</accession>
<keyword evidence="5" id="KW-0687">Ribonucleoprotein</keyword>
<dbReference type="Pfam" id="PF02037">
    <property type="entry name" value="SAP"/>
    <property type="match status" value="1"/>
</dbReference>
<dbReference type="OrthoDB" id="445357at2759"/>
<keyword evidence="6" id="KW-1185">Reference proteome</keyword>
<evidence type="ECO:0000313" key="5">
    <source>
        <dbReference type="EMBL" id="PJF17627.1"/>
    </source>
</evidence>
<dbReference type="EMBL" id="MTSL01000168">
    <property type="protein sequence ID" value="PJF17627.1"/>
    <property type="molecule type" value="Genomic_DNA"/>
</dbReference>
<protein>
    <submittedName>
        <fullName evidence="5">SAP domain-containing ribonucleoprotein</fullName>
    </submittedName>
</protein>
<feature type="domain" description="SAP" evidence="4">
    <location>
        <begin position="6"/>
        <end position="40"/>
    </location>
</feature>
<evidence type="ECO:0000313" key="6">
    <source>
        <dbReference type="Proteomes" id="UP000240830"/>
    </source>
</evidence>
<sequence length="153" mass="16964">MDESAVRQLKVAELRGELTKLGLPTGGKKDELQTRLIEALQASAVSNQTKSANPSRPSKPISPTSPTSQPAAHAPSDRMAERAARFKIEPVGSGDERLKKRKERFGSISEDFFDMEKLRARQARFGVVTSERLAQDDMNAQKVKRLQRFGLNS</sequence>
<dbReference type="PANTHER" id="PTHR46551">
    <property type="entry name" value="SAP DOMAIN-CONTAINING RIBONUCLEOPROTEIN"/>
    <property type="match status" value="1"/>
</dbReference>
<dbReference type="GO" id="GO:0005634">
    <property type="term" value="C:nucleus"/>
    <property type="evidence" value="ECO:0007669"/>
    <property type="project" value="TreeGrafter"/>
</dbReference>
<evidence type="ECO:0000256" key="2">
    <source>
        <dbReference type="ARBA" id="ARBA00046328"/>
    </source>
</evidence>
<feature type="compositionally biased region" description="Polar residues" evidence="3">
    <location>
        <begin position="43"/>
        <end position="53"/>
    </location>
</feature>
<dbReference type="Proteomes" id="UP000240830">
    <property type="component" value="Unassembled WGS sequence"/>
</dbReference>
<dbReference type="GO" id="GO:0016973">
    <property type="term" value="P:poly(A)+ mRNA export from nucleus"/>
    <property type="evidence" value="ECO:0007669"/>
    <property type="project" value="TreeGrafter"/>
</dbReference>
<feature type="region of interest" description="Disordered" evidence="3">
    <location>
        <begin position="43"/>
        <end position="81"/>
    </location>
</feature>
<dbReference type="InterPro" id="IPR052240">
    <property type="entry name" value="SAP_domain_ribonucleoprotein"/>
</dbReference>
<gene>
    <name evidence="5" type="ORF">PSACC_02572</name>
</gene>
<dbReference type="Gene3D" id="1.10.720.30">
    <property type="entry name" value="SAP domain"/>
    <property type="match status" value="1"/>
</dbReference>
<dbReference type="PROSITE" id="PS50800">
    <property type="entry name" value="SAP"/>
    <property type="match status" value="1"/>
</dbReference>
<evidence type="ECO:0000256" key="1">
    <source>
        <dbReference type="ARBA" id="ARBA00022553"/>
    </source>
</evidence>
<name>A0A2H9TIN7_9FUNG</name>
<dbReference type="GO" id="GO:1990904">
    <property type="term" value="C:ribonucleoprotein complex"/>
    <property type="evidence" value="ECO:0007669"/>
    <property type="project" value="UniProtKB-KW"/>
</dbReference>
<dbReference type="InterPro" id="IPR003034">
    <property type="entry name" value="SAP_dom"/>
</dbReference>
<evidence type="ECO:0000256" key="3">
    <source>
        <dbReference type="SAM" id="MobiDB-lite"/>
    </source>
</evidence>
<evidence type="ECO:0000259" key="4">
    <source>
        <dbReference type="PROSITE" id="PS50800"/>
    </source>
</evidence>
<reference evidence="5 6" key="1">
    <citation type="submission" date="2016-10" db="EMBL/GenBank/DDBJ databases">
        <title>The genome of Paramicrosporidium saccamoebae is the missing link in understanding Cryptomycota and Microsporidia evolution.</title>
        <authorList>
            <person name="Quandt C.A."/>
            <person name="Beaudet D."/>
            <person name="Corsaro D."/>
            <person name="Michel R."/>
            <person name="Corradi N."/>
            <person name="James T."/>
        </authorList>
    </citation>
    <scope>NUCLEOTIDE SEQUENCE [LARGE SCALE GENOMIC DNA]</scope>
    <source>
        <strain evidence="5 6">KSL3</strain>
    </source>
</reference>
<comment type="similarity">
    <text evidence="2">Belongs to the SAP domain-containing ribonucleoprotein family.</text>
</comment>
<proteinExistence type="inferred from homology"/>
<dbReference type="STRING" id="1246581.A0A2H9TIN7"/>
<dbReference type="PANTHER" id="PTHR46551:SF1">
    <property type="entry name" value="SAP DOMAIN-CONTAINING RIBONUCLEOPROTEIN"/>
    <property type="match status" value="1"/>
</dbReference>
<feature type="compositionally biased region" description="Low complexity" evidence="3">
    <location>
        <begin position="54"/>
        <end position="74"/>
    </location>
</feature>
<dbReference type="AlphaFoldDB" id="A0A2H9TIN7"/>